<dbReference type="Gene3D" id="1.10.10.10">
    <property type="entry name" value="Winged helix-like DNA-binding domain superfamily/Winged helix DNA-binding domain"/>
    <property type="match status" value="1"/>
</dbReference>
<evidence type="ECO:0000256" key="1">
    <source>
        <dbReference type="ARBA" id="ARBA00023015"/>
    </source>
</evidence>
<dbReference type="Pfam" id="PF01614">
    <property type="entry name" value="IclR_C"/>
    <property type="match status" value="1"/>
</dbReference>
<evidence type="ECO:0000313" key="6">
    <source>
        <dbReference type="EMBL" id="SDH43404.1"/>
    </source>
</evidence>
<dbReference type="GO" id="GO:0045892">
    <property type="term" value="P:negative regulation of DNA-templated transcription"/>
    <property type="evidence" value="ECO:0007669"/>
    <property type="project" value="TreeGrafter"/>
</dbReference>
<name>A0A1G8CD68_9MICO</name>
<sequence>MVLEQIDRSAAPAAGASEKTLRVLQAALEHPRFTDIVAEAGLAKATVHRILATLVEQEFIAGDADHGYRAGPSLLALAGRALASVDISSIADPIVTELVERVDCTVHVGVLTESEMVYVIRKDASKPYRMRSRVGLGIPLHSSGMGKAVLATWAPERVDALVAREGLPARTADTITTAEGLHEELARVAARGYAMDLGENEVGTVCVSAAIRDHTGEARYGLSISSIALEHPGTTIESLAPAAVEAAEAISRMLGAPGA</sequence>
<protein>
    <submittedName>
        <fullName evidence="6">DNA-binding transcriptional regulator, IclR family</fullName>
    </submittedName>
</protein>
<evidence type="ECO:0000259" key="4">
    <source>
        <dbReference type="PROSITE" id="PS51077"/>
    </source>
</evidence>
<dbReference type="PROSITE" id="PS51077">
    <property type="entry name" value="HTH_ICLR"/>
    <property type="match status" value="1"/>
</dbReference>
<dbReference type="STRING" id="399736.SAMN04489720_1248"/>
<dbReference type="RefSeq" id="WP_197674637.1">
    <property type="nucleotide sequence ID" value="NZ_LT629695.1"/>
</dbReference>
<dbReference type="GO" id="GO:0003700">
    <property type="term" value="F:DNA-binding transcription factor activity"/>
    <property type="evidence" value="ECO:0007669"/>
    <property type="project" value="TreeGrafter"/>
</dbReference>
<reference evidence="7" key="1">
    <citation type="submission" date="2016-10" db="EMBL/GenBank/DDBJ databases">
        <authorList>
            <person name="Varghese N."/>
            <person name="Submissions S."/>
        </authorList>
    </citation>
    <scope>NUCLEOTIDE SEQUENCE [LARGE SCALE GENOMIC DNA]</scope>
    <source>
        <strain evidence="7">DSM 22002</strain>
    </source>
</reference>
<dbReference type="InterPro" id="IPR029016">
    <property type="entry name" value="GAF-like_dom_sf"/>
</dbReference>
<proteinExistence type="predicted"/>
<dbReference type="Gene3D" id="3.30.450.40">
    <property type="match status" value="1"/>
</dbReference>
<dbReference type="AlphaFoldDB" id="A0A1G8CD68"/>
<dbReference type="InterPro" id="IPR005471">
    <property type="entry name" value="Tscrpt_reg_IclR_N"/>
</dbReference>
<dbReference type="GO" id="GO:0003677">
    <property type="term" value="F:DNA binding"/>
    <property type="evidence" value="ECO:0007669"/>
    <property type="project" value="UniProtKB-KW"/>
</dbReference>
<dbReference type="PANTHER" id="PTHR30136:SF24">
    <property type="entry name" value="HTH-TYPE TRANSCRIPTIONAL REPRESSOR ALLR"/>
    <property type="match status" value="1"/>
</dbReference>
<dbReference type="Pfam" id="PF09339">
    <property type="entry name" value="HTH_IclR"/>
    <property type="match status" value="1"/>
</dbReference>
<gene>
    <name evidence="6" type="ORF">SAMN04489720_1248</name>
</gene>
<keyword evidence="1" id="KW-0805">Transcription regulation</keyword>
<evidence type="ECO:0000313" key="7">
    <source>
        <dbReference type="Proteomes" id="UP000198822"/>
    </source>
</evidence>
<organism evidence="6 7">
    <name type="scientific">Agrococcus jejuensis</name>
    <dbReference type="NCBI Taxonomy" id="399736"/>
    <lineage>
        <taxon>Bacteria</taxon>
        <taxon>Bacillati</taxon>
        <taxon>Actinomycetota</taxon>
        <taxon>Actinomycetes</taxon>
        <taxon>Micrococcales</taxon>
        <taxon>Microbacteriaceae</taxon>
        <taxon>Agrococcus</taxon>
    </lineage>
</organism>
<dbReference type="Proteomes" id="UP000198822">
    <property type="component" value="Chromosome I"/>
</dbReference>
<accession>A0A1G8CD68</accession>
<keyword evidence="3" id="KW-0804">Transcription</keyword>
<evidence type="ECO:0000256" key="3">
    <source>
        <dbReference type="ARBA" id="ARBA00023163"/>
    </source>
</evidence>
<dbReference type="SUPFAM" id="SSF46785">
    <property type="entry name" value="Winged helix' DNA-binding domain"/>
    <property type="match status" value="1"/>
</dbReference>
<dbReference type="InterPro" id="IPR050707">
    <property type="entry name" value="HTH_MetabolicPath_Reg"/>
</dbReference>
<dbReference type="InterPro" id="IPR014757">
    <property type="entry name" value="Tscrpt_reg_IclR_C"/>
</dbReference>
<feature type="domain" description="IclR-ED" evidence="5">
    <location>
        <begin position="73"/>
        <end position="256"/>
    </location>
</feature>
<keyword evidence="7" id="KW-1185">Reference proteome</keyword>
<keyword evidence="2 6" id="KW-0238">DNA-binding</keyword>
<dbReference type="EMBL" id="LT629695">
    <property type="protein sequence ID" value="SDH43404.1"/>
    <property type="molecule type" value="Genomic_DNA"/>
</dbReference>
<dbReference type="PANTHER" id="PTHR30136">
    <property type="entry name" value="HELIX-TURN-HELIX TRANSCRIPTIONAL REGULATOR, ICLR FAMILY"/>
    <property type="match status" value="1"/>
</dbReference>
<dbReference type="InterPro" id="IPR036390">
    <property type="entry name" value="WH_DNA-bd_sf"/>
</dbReference>
<evidence type="ECO:0000256" key="2">
    <source>
        <dbReference type="ARBA" id="ARBA00023125"/>
    </source>
</evidence>
<dbReference type="SMART" id="SM00346">
    <property type="entry name" value="HTH_ICLR"/>
    <property type="match status" value="1"/>
</dbReference>
<feature type="domain" description="HTH iclR-type" evidence="4">
    <location>
        <begin position="14"/>
        <end position="72"/>
    </location>
</feature>
<dbReference type="InterPro" id="IPR036388">
    <property type="entry name" value="WH-like_DNA-bd_sf"/>
</dbReference>
<evidence type="ECO:0000259" key="5">
    <source>
        <dbReference type="PROSITE" id="PS51078"/>
    </source>
</evidence>
<dbReference type="PROSITE" id="PS51078">
    <property type="entry name" value="ICLR_ED"/>
    <property type="match status" value="1"/>
</dbReference>
<dbReference type="SUPFAM" id="SSF55781">
    <property type="entry name" value="GAF domain-like"/>
    <property type="match status" value="1"/>
</dbReference>